<dbReference type="SUPFAM" id="SSF48239">
    <property type="entry name" value="Terpenoid cyclases/Protein prenyltransferases"/>
    <property type="match status" value="1"/>
</dbReference>
<dbReference type="Pfam" id="PF00432">
    <property type="entry name" value="Prenyltrans"/>
    <property type="match status" value="1"/>
</dbReference>
<dbReference type="InterPro" id="IPR027954">
    <property type="entry name" value="Transcobalamin-like_C"/>
</dbReference>
<dbReference type="PANTHER" id="PTHR43308:SF5">
    <property type="entry name" value="S-LAYER PROTEIN _ PEPTIDOGLYCAN ENDO-BETA-N-ACETYLGLUCOSAMINIDASE"/>
    <property type="match status" value="1"/>
</dbReference>
<reference evidence="3 4" key="1">
    <citation type="submission" date="2019-03" db="EMBL/GenBank/DDBJ databases">
        <title>Genomic Encyclopedia of Type Strains, Phase IV (KMG-IV): sequencing the most valuable type-strain genomes for metagenomic binning, comparative biology and taxonomic classification.</title>
        <authorList>
            <person name="Goeker M."/>
        </authorList>
    </citation>
    <scope>NUCLEOTIDE SEQUENCE [LARGE SCALE GENOMIC DNA]</scope>
    <source>
        <strain evidence="3 4">DSM 26752</strain>
    </source>
</reference>
<dbReference type="InterPro" id="IPR051465">
    <property type="entry name" value="Cell_Envelope_Struct_Comp"/>
</dbReference>
<evidence type="ECO:0000313" key="4">
    <source>
        <dbReference type="Proteomes" id="UP000294567"/>
    </source>
</evidence>
<protein>
    <submittedName>
        <fullName evidence="3">S-layer family protein</fullName>
    </submittedName>
</protein>
<dbReference type="AlphaFoldDB" id="A0A4V2UUM1"/>
<dbReference type="EMBL" id="SMAE01000001">
    <property type="protein sequence ID" value="TCS91530.1"/>
    <property type="molecule type" value="Genomic_DNA"/>
</dbReference>
<evidence type="ECO:0000259" key="2">
    <source>
        <dbReference type="PROSITE" id="PS51272"/>
    </source>
</evidence>
<dbReference type="InterPro" id="IPR008930">
    <property type="entry name" value="Terpenoid_cyclase/PrenylTrfase"/>
</dbReference>
<dbReference type="RefSeq" id="WP_132025216.1">
    <property type="nucleotide sequence ID" value="NZ_CP068564.1"/>
</dbReference>
<feature type="domain" description="SLH" evidence="2">
    <location>
        <begin position="607"/>
        <end position="670"/>
    </location>
</feature>
<proteinExistence type="predicted"/>
<feature type="domain" description="SLH" evidence="2">
    <location>
        <begin position="671"/>
        <end position="724"/>
    </location>
</feature>
<dbReference type="OrthoDB" id="9764088at2"/>
<organism evidence="3 4">
    <name type="scientific">Keratinibaculum paraultunense</name>
    <dbReference type="NCBI Taxonomy" id="1278232"/>
    <lineage>
        <taxon>Bacteria</taxon>
        <taxon>Bacillati</taxon>
        <taxon>Bacillota</taxon>
        <taxon>Tissierellia</taxon>
        <taxon>Tissierellales</taxon>
        <taxon>Tepidimicrobiaceae</taxon>
        <taxon>Keratinibaculum</taxon>
    </lineage>
</organism>
<dbReference type="Gene3D" id="1.50.10.20">
    <property type="match status" value="1"/>
</dbReference>
<dbReference type="PANTHER" id="PTHR43308">
    <property type="entry name" value="OUTER MEMBRANE PROTEIN ALPHA-RELATED"/>
    <property type="match status" value="1"/>
</dbReference>
<dbReference type="GO" id="GO:0003824">
    <property type="term" value="F:catalytic activity"/>
    <property type="evidence" value="ECO:0007669"/>
    <property type="project" value="InterPro"/>
</dbReference>
<sequence length="724" mass="81974">MKKFNSNLKRLISSLMILMMILTLIPLNVFADKETKGIDVWIRIEGHDKSLVEFKKLNVEAYDISYVDGLENFKSEKPLLIHAIVKALEEANIDVKDPKVFSAAGGFISGIGDYRSEKGGWMYKINGEFSSSGVTEYELKENDVIDMFYVLDWTNYYSGKLEATSEIANVGEEVILKFTAKKEEYGVEHDYKPVKDGVIKVKGENEEKEYVTDDKGQVKIVFDKPGKYKILADKQLKEGNIVRPRPLVIEVKERTKIDKSIDDAINWLLKNDEVDEWTIMDLARANKEIPKIYLDEFKKEIEDNKGKFDSITDYAKYSIVASSLGLDAIDLFGYNLIEKIYNHEDIFAKGYNGGIFALLALDSKNYKIPEDAKWTRDNIIKGLLQGQKKDGGFAWAENWDSDVDLTAMALQALSNYKDREDVKTCIKKGLDFLSKKQQKDGGYVSEFTGDSSESVAQVILALTSLDIDPLNDKRFIKDANLLEKLLSFQTKDGGFEHNIGNGPSAISTEQALRGLIGYQRFTNGKSKFYDMRDAKLVEFPAETKVSFDDIDKASNWAKEYIIKAKELKLMEGKGNNKFDPKADMTRAEFATLLVNLLKLEDSDINDKENIFIDVKPGVWYYDSVMKAYKEGIIKGKGNNKFEPDSPITREQMAVMLDRALKLETKVEKQNIKDIDKVSDWAVDSVNLVVQLGIMEGVGGNIFNPKGKVTREMAAAIIVRIYELD</sequence>
<dbReference type="PROSITE" id="PS51272">
    <property type="entry name" value="SLH"/>
    <property type="match status" value="3"/>
</dbReference>
<dbReference type="InterPro" id="IPR001119">
    <property type="entry name" value="SLH_dom"/>
</dbReference>
<dbReference type="CDD" id="cd00688">
    <property type="entry name" value="ISOPREN_C2_like"/>
    <property type="match status" value="1"/>
</dbReference>
<evidence type="ECO:0000313" key="3">
    <source>
        <dbReference type="EMBL" id="TCS91530.1"/>
    </source>
</evidence>
<gene>
    <name evidence="3" type="ORF">EDD65_10129</name>
</gene>
<comment type="caution">
    <text evidence="3">The sequence shown here is derived from an EMBL/GenBank/DDBJ whole genome shotgun (WGS) entry which is preliminary data.</text>
</comment>
<keyword evidence="4" id="KW-1185">Reference proteome</keyword>
<dbReference type="Pfam" id="PF14478">
    <property type="entry name" value="DUF4430"/>
    <property type="match status" value="1"/>
</dbReference>
<feature type="domain" description="SLH" evidence="2">
    <location>
        <begin position="544"/>
        <end position="606"/>
    </location>
</feature>
<evidence type="ECO:0000256" key="1">
    <source>
        <dbReference type="ARBA" id="ARBA00022737"/>
    </source>
</evidence>
<accession>A0A4V2UUM1</accession>
<keyword evidence="1" id="KW-0677">Repeat</keyword>
<name>A0A4V2UUM1_9FIRM</name>
<dbReference type="Proteomes" id="UP000294567">
    <property type="component" value="Unassembled WGS sequence"/>
</dbReference>
<dbReference type="InterPro" id="IPR001330">
    <property type="entry name" value="Prenyltrans"/>
</dbReference>
<dbReference type="Gene3D" id="2.170.130.30">
    <property type="match status" value="1"/>
</dbReference>
<dbReference type="Pfam" id="PF00395">
    <property type="entry name" value="SLH"/>
    <property type="match status" value="3"/>
</dbReference>